<dbReference type="InterPro" id="IPR012258">
    <property type="entry name" value="Acyl-CoA_oxidase"/>
</dbReference>
<dbReference type="GO" id="GO:0003997">
    <property type="term" value="F:acyl-CoA oxidase activity"/>
    <property type="evidence" value="ECO:0007669"/>
    <property type="project" value="UniProtKB-EC"/>
</dbReference>
<keyword evidence="4" id="KW-1185">Reference proteome</keyword>
<evidence type="ECO:0000313" key="3">
    <source>
        <dbReference type="EMBL" id="MED6222618.1"/>
    </source>
</evidence>
<comment type="caution">
    <text evidence="3">The sequence shown here is derived from an EMBL/GenBank/DDBJ whole genome shotgun (WGS) entry which is preliminary data.</text>
</comment>
<keyword evidence="1" id="KW-0812">Transmembrane</keyword>
<dbReference type="EC" id="1.3.3.6" evidence="3"/>
<dbReference type="PANTHER" id="PTHR10909:SF250">
    <property type="entry name" value="PEROXISOMAL ACYL-COENZYME A OXIDASE 1"/>
    <property type="match status" value="1"/>
</dbReference>
<dbReference type="InterPro" id="IPR037069">
    <property type="entry name" value="AcylCoA_DH/ox_N_sf"/>
</dbReference>
<dbReference type="Gene3D" id="1.10.540.10">
    <property type="entry name" value="Acyl-CoA dehydrogenase/oxidase, N-terminal domain"/>
    <property type="match status" value="1"/>
</dbReference>
<dbReference type="SUPFAM" id="SSF56645">
    <property type="entry name" value="Acyl-CoA dehydrogenase NM domain-like"/>
    <property type="match status" value="1"/>
</dbReference>
<dbReference type="PANTHER" id="PTHR10909">
    <property type="entry name" value="ELECTRON TRANSPORT OXIDOREDUCTASE"/>
    <property type="match status" value="1"/>
</dbReference>
<keyword evidence="1" id="KW-1133">Transmembrane helix</keyword>
<accession>A0ABU6ZL08</accession>
<keyword evidence="1" id="KW-0472">Membrane</keyword>
<gene>
    <name evidence="3" type="primary">ACX5_3</name>
    <name evidence="3" type="ORF">PIB30_066022</name>
</gene>
<sequence>MKASVVIEVKGFESMQERRGSSKWWLLLLEMEIGFMVMRRVMMLLFLFMFGFVVVGEKGDDVNRGNNKLEKEEDDGWGEPAWGGGWIGECKKRENRGMFVPTIKGESTNKQQHKWLPLGYKMQMIGYYAQIELGYGSNVQGLETTATFDPATDEFVIHSPTLTSSKVSYMNNFL</sequence>
<feature type="domain" description="Acyl-coenzyme A oxidase N-terminal" evidence="2">
    <location>
        <begin position="96"/>
        <end position="125"/>
    </location>
</feature>
<dbReference type="Pfam" id="PF14749">
    <property type="entry name" value="Acyl-CoA_ox_N"/>
    <property type="match status" value="1"/>
</dbReference>
<evidence type="ECO:0000259" key="2">
    <source>
        <dbReference type="Pfam" id="PF14749"/>
    </source>
</evidence>
<evidence type="ECO:0000256" key="1">
    <source>
        <dbReference type="SAM" id="Phobius"/>
    </source>
</evidence>
<dbReference type="EMBL" id="JASCZI010272527">
    <property type="protein sequence ID" value="MED6222618.1"/>
    <property type="molecule type" value="Genomic_DNA"/>
</dbReference>
<evidence type="ECO:0000313" key="4">
    <source>
        <dbReference type="Proteomes" id="UP001341840"/>
    </source>
</evidence>
<dbReference type="InterPro" id="IPR009100">
    <property type="entry name" value="AcylCoA_DH/oxidase_NM_dom_sf"/>
</dbReference>
<dbReference type="Proteomes" id="UP001341840">
    <property type="component" value="Unassembled WGS sequence"/>
</dbReference>
<reference evidence="3 4" key="1">
    <citation type="journal article" date="2023" name="Plants (Basel)">
        <title>Bridging the Gap: Combining Genomics and Transcriptomics Approaches to Understand Stylosanthes scabra, an Orphan Legume from the Brazilian Caatinga.</title>
        <authorList>
            <person name="Ferreira-Neto J.R.C."/>
            <person name="da Silva M.D."/>
            <person name="Binneck E."/>
            <person name="de Melo N.F."/>
            <person name="da Silva R.H."/>
            <person name="de Melo A.L.T.M."/>
            <person name="Pandolfi V."/>
            <person name="Bustamante F.O."/>
            <person name="Brasileiro-Vidal A.C."/>
            <person name="Benko-Iseppon A.M."/>
        </authorList>
    </citation>
    <scope>NUCLEOTIDE SEQUENCE [LARGE SCALE GENOMIC DNA]</scope>
    <source>
        <tissue evidence="3">Leaves</tissue>
    </source>
</reference>
<protein>
    <submittedName>
        <fullName evidence="3">Acyl-coenzyme A oxidase</fullName>
        <ecNumber evidence="3">1.3.3.6</ecNumber>
    </submittedName>
</protein>
<name>A0ABU6ZL08_9FABA</name>
<keyword evidence="3" id="KW-0560">Oxidoreductase</keyword>
<feature type="transmembrane region" description="Helical" evidence="1">
    <location>
        <begin position="33"/>
        <end position="55"/>
    </location>
</feature>
<dbReference type="InterPro" id="IPR029320">
    <property type="entry name" value="Acyl-CoA_ox_N"/>
</dbReference>
<organism evidence="3 4">
    <name type="scientific">Stylosanthes scabra</name>
    <dbReference type="NCBI Taxonomy" id="79078"/>
    <lineage>
        <taxon>Eukaryota</taxon>
        <taxon>Viridiplantae</taxon>
        <taxon>Streptophyta</taxon>
        <taxon>Embryophyta</taxon>
        <taxon>Tracheophyta</taxon>
        <taxon>Spermatophyta</taxon>
        <taxon>Magnoliopsida</taxon>
        <taxon>eudicotyledons</taxon>
        <taxon>Gunneridae</taxon>
        <taxon>Pentapetalae</taxon>
        <taxon>rosids</taxon>
        <taxon>fabids</taxon>
        <taxon>Fabales</taxon>
        <taxon>Fabaceae</taxon>
        <taxon>Papilionoideae</taxon>
        <taxon>50 kb inversion clade</taxon>
        <taxon>dalbergioids sensu lato</taxon>
        <taxon>Dalbergieae</taxon>
        <taxon>Pterocarpus clade</taxon>
        <taxon>Stylosanthes</taxon>
    </lineage>
</organism>
<dbReference type="Gene3D" id="2.40.110.10">
    <property type="entry name" value="Butyryl-CoA Dehydrogenase, subunit A, domain 2"/>
    <property type="match status" value="1"/>
</dbReference>
<proteinExistence type="predicted"/>
<dbReference type="InterPro" id="IPR046373">
    <property type="entry name" value="Acyl-CoA_Oxase/DH_mid-dom_sf"/>
</dbReference>